<reference evidence="7 8" key="1">
    <citation type="submission" date="2019-02" db="EMBL/GenBank/DDBJ databases">
        <title>Deep-cultivation of Planctomycetes and their phenomic and genomic characterization uncovers novel biology.</title>
        <authorList>
            <person name="Wiegand S."/>
            <person name="Jogler M."/>
            <person name="Boedeker C."/>
            <person name="Pinto D."/>
            <person name="Vollmers J."/>
            <person name="Rivas-Marin E."/>
            <person name="Kohn T."/>
            <person name="Peeters S.H."/>
            <person name="Heuer A."/>
            <person name="Rast P."/>
            <person name="Oberbeckmann S."/>
            <person name="Bunk B."/>
            <person name="Jeske O."/>
            <person name="Meyerdierks A."/>
            <person name="Storesund J.E."/>
            <person name="Kallscheuer N."/>
            <person name="Luecker S."/>
            <person name="Lage O.M."/>
            <person name="Pohl T."/>
            <person name="Merkel B.J."/>
            <person name="Hornburger P."/>
            <person name="Mueller R.-W."/>
            <person name="Bruemmer F."/>
            <person name="Labrenz M."/>
            <person name="Spormann A.M."/>
            <person name="Op den Camp H."/>
            <person name="Overmann J."/>
            <person name="Amann R."/>
            <person name="Jetten M.S.M."/>
            <person name="Mascher T."/>
            <person name="Medema M.H."/>
            <person name="Devos D.P."/>
            <person name="Kaster A.-K."/>
            <person name="Ovreas L."/>
            <person name="Rohde M."/>
            <person name="Galperin M.Y."/>
            <person name="Jogler C."/>
        </authorList>
    </citation>
    <scope>NUCLEOTIDE SEQUENCE [LARGE SCALE GENOMIC DNA]</scope>
    <source>
        <strain evidence="7 8">Poly30</strain>
    </source>
</reference>
<dbReference type="EMBL" id="CP036434">
    <property type="protein sequence ID" value="QDV09079.1"/>
    <property type="molecule type" value="Genomic_DNA"/>
</dbReference>
<evidence type="ECO:0000313" key="7">
    <source>
        <dbReference type="EMBL" id="QDV09079.1"/>
    </source>
</evidence>
<dbReference type="PANTHER" id="PTHR43350">
    <property type="entry name" value="NAD-DEPENDENT ALCOHOL DEHYDROGENASE"/>
    <property type="match status" value="1"/>
</dbReference>
<dbReference type="AlphaFoldDB" id="A0A518EYC1"/>
<evidence type="ECO:0000313" key="8">
    <source>
        <dbReference type="Proteomes" id="UP000320390"/>
    </source>
</evidence>
<organism evidence="7 8">
    <name type="scientific">Saltatorellus ferox</name>
    <dbReference type="NCBI Taxonomy" id="2528018"/>
    <lineage>
        <taxon>Bacteria</taxon>
        <taxon>Pseudomonadati</taxon>
        <taxon>Planctomycetota</taxon>
        <taxon>Planctomycetia</taxon>
        <taxon>Planctomycetia incertae sedis</taxon>
        <taxon>Saltatorellus</taxon>
    </lineage>
</organism>
<sequence length="352" mass="37624">MTAAFGDPDEASGPQSSPTWATAYWATGPGKGELRGEEAHGTPPTSRQGEDVLVQTLYSGLSRGTEALVHHGRVPHSEHDRMRAPFQNGDFPFPVKYGYMAVGRVAKGPERLIGRTVFCLHPHQDVFCVPSNAVTEIPDGIPALRAVLAANMETAINVLWDGRPSLGDRITVIGAGVVGLLVGYLAARIPGTDVTIVDIQESRAEVARALGIAFRVGDPLTAPASDLVIHTSSSPTGLASALKAAGPEARIVEASWYGNREVKVELGGAFHSQRLQLRSSQVGTIPPHQAPRWDHSRRLELALRLLADDRLDALISSVDPFEQIVHRIPERLAAAETLCAAFAYPATPSSLP</sequence>
<gene>
    <name evidence="7" type="ORF">Poly30_46360</name>
</gene>
<dbReference type="InterPro" id="IPR011032">
    <property type="entry name" value="GroES-like_sf"/>
</dbReference>
<dbReference type="GO" id="GO:0046872">
    <property type="term" value="F:metal ion binding"/>
    <property type="evidence" value="ECO:0007669"/>
    <property type="project" value="UniProtKB-KW"/>
</dbReference>
<dbReference type="InterPro" id="IPR036291">
    <property type="entry name" value="NAD(P)-bd_dom_sf"/>
</dbReference>
<evidence type="ECO:0000256" key="2">
    <source>
        <dbReference type="ARBA" id="ARBA00008072"/>
    </source>
</evidence>
<feature type="region of interest" description="Disordered" evidence="6">
    <location>
        <begin position="1"/>
        <end position="50"/>
    </location>
</feature>
<dbReference type="CDD" id="cd08255">
    <property type="entry name" value="2-desacetyl-2-hydroxyethyl_bacteriochlorophyllide_like"/>
    <property type="match status" value="1"/>
</dbReference>
<name>A0A518EYC1_9BACT</name>
<evidence type="ECO:0000256" key="4">
    <source>
        <dbReference type="ARBA" id="ARBA00022833"/>
    </source>
</evidence>
<dbReference type="Gene3D" id="3.90.180.10">
    <property type="entry name" value="Medium-chain alcohol dehydrogenases, catalytic domain"/>
    <property type="match status" value="1"/>
</dbReference>
<keyword evidence="4" id="KW-0862">Zinc</keyword>
<keyword evidence="5" id="KW-0560">Oxidoreductase</keyword>
<protein>
    <submittedName>
        <fullName evidence="7">Galactitol-1-phosphate dehydrogenase</fullName>
    </submittedName>
</protein>
<dbReference type="Gene3D" id="3.40.50.720">
    <property type="entry name" value="NAD(P)-binding Rossmann-like Domain"/>
    <property type="match status" value="1"/>
</dbReference>
<evidence type="ECO:0000256" key="6">
    <source>
        <dbReference type="SAM" id="MobiDB-lite"/>
    </source>
</evidence>
<dbReference type="OrthoDB" id="9815825at2"/>
<dbReference type="Proteomes" id="UP000320390">
    <property type="component" value="Chromosome"/>
</dbReference>
<dbReference type="GO" id="GO:0016491">
    <property type="term" value="F:oxidoreductase activity"/>
    <property type="evidence" value="ECO:0007669"/>
    <property type="project" value="UniProtKB-KW"/>
</dbReference>
<keyword evidence="3" id="KW-0479">Metal-binding</keyword>
<dbReference type="PANTHER" id="PTHR43350:SF19">
    <property type="entry name" value="D-GULOSIDE 3-DEHYDROGENASE"/>
    <property type="match status" value="1"/>
</dbReference>
<proteinExistence type="inferred from homology"/>
<keyword evidence="8" id="KW-1185">Reference proteome</keyword>
<evidence type="ECO:0000256" key="1">
    <source>
        <dbReference type="ARBA" id="ARBA00001947"/>
    </source>
</evidence>
<evidence type="ECO:0000256" key="3">
    <source>
        <dbReference type="ARBA" id="ARBA00022723"/>
    </source>
</evidence>
<comment type="cofactor">
    <cofactor evidence="1">
        <name>Zn(2+)</name>
        <dbReference type="ChEBI" id="CHEBI:29105"/>
    </cofactor>
</comment>
<dbReference type="SUPFAM" id="SSF51735">
    <property type="entry name" value="NAD(P)-binding Rossmann-fold domains"/>
    <property type="match status" value="1"/>
</dbReference>
<dbReference type="SUPFAM" id="SSF50129">
    <property type="entry name" value="GroES-like"/>
    <property type="match status" value="1"/>
</dbReference>
<evidence type="ECO:0000256" key="5">
    <source>
        <dbReference type="ARBA" id="ARBA00023002"/>
    </source>
</evidence>
<accession>A0A518EYC1</accession>
<comment type="similarity">
    <text evidence="2">Belongs to the zinc-containing alcohol dehydrogenase family.</text>
</comment>